<name>A0ABP7UJV4_9BACT</name>
<accession>A0ABP7UJV4</accession>
<dbReference type="SUPFAM" id="SSF53474">
    <property type="entry name" value="alpha/beta-Hydrolases"/>
    <property type="match status" value="1"/>
</dbReference>
<dbReference type="InterPro" id="IPR029058">
    <property type="entry name" value="AB_hydrolase_fold"/>
</dbReference>
<dbReference type="EMBL" id="BAABDK010000025">
    <property type="protein sequence ID" value="GAA4044679.1"/>
    <property type="molecule type" value="Genomic_DNA"/>
</dbReference>
<sequence length="307" mass="31627">MAPPVGHYQGSIGVTGSPQLRAALDIRHPSAGHYDAELTVPGAPALSFVADTLLLTANQLRLVRPARLSQTLTLTLDGDFWRGSLALDSTSVPLILLKRGVPDPSSYSVAAVPQEVGGQSWLFAPTDTSTPGAALALLPDAATAPTAALWADALARAGIIVLLLPPADSATNANEAPRLLAALQLLRATPGADTASLGAWAVGPRAVALAAANPRLAFLIVQNAVVDAASRSAFRELRNRKMPVLGLYGGTDATVRAAQLRAAVGSRRGIVVRSYRATGPALLTGEGLNVQFGPGLPGDVVQWVGSR</sequence>
<comment type="caution">
    <text evidence="1">The sequence shown here is derived from an EMBL/GenBank/DDBJ whole genome shotgun (WGS) entry which is preliminary data.</text>
</comment>
<dbReference type="Proteomes" id="UP001501469">
    <property type="component" value="Unassembled WGS sequence"/>
</dbReference>
<evidence type="ECO:0000313" key="1">
    <source>
        <dbReference type="EMBL" id="GAA4044679.1"/>
    </source>
</evidence>
<evidence type="ECO:0000313" key="2">
    <source>
        <dbReference type="Proteomes" id="UP001501469"/>
    </source>
</evidence>
<keyword evidence="2" id="KW-1185">Reference proteome</keyword>
<protein>
    <recommendedName>
        <fullName evidence="3">BAAT/Acyl-CoA thioester hydrolase C-terminal domain-containing protein</fullName>
    </recommendedName>
</protein>
<proteinExistence type="predicted"/>
<reference evidence="2" key="1">
    <citation type="journal article" date="2019" name="Int. J. Syst. Evol. Microbiol.">
        <title>The Global Catalogue of Microorganisms (GCM) 10K type strain sequencing project: providing services to taxonomists for standard genome sequencing and annotation.</title>
        <authorList>
            <consortium name="The Broad Institute Genomics Platform"/>
            <consortium name="The Broad Institute Genome Sequencing Center for Infectious Disease"/>
            <person name="Wu L."/>
            <person name="Ma J."/>
        </authorList>
    </citation>
    <scope>NUCLEOTIDE SEQUENCE [LARGE SCALE GENOMIC DNA]</scope>
    <source>
        <strain evidence="2">JCM 17225</strain>
    </source>
</reference>
<dbReference type="Gene3D" id="3.40.50.1820">
    <property type="entry name" value="alpha/beta hydrolase"/>
    <property type="match status" value="1"/>
</dbReference>
<organism evidence="1 2">
    <name type="scientific">Hymenobacter glaciei</name>
    <dbReference type="NCBI Taxonomy" id="877209"/>
    <lineage>
        <taxon>Bacteria</taxon>
        <taxon>Pseudomonadati</taxon>
        <taxon>Bacteroidota</taxon>
        <taxon>Cytophagia</taxon>
        <taxon>Cytophagales</taxon>
        <taxon>Hymenobacteraceae</taxon>
        <taxon>Hymenobacter</taxon>
    </lineage>
</organism>
<gene>
    <name evidence="1" type="ORF">GCM10022409_33430</name>
</gene>
<evidence type="ECO:0008006" key="3">
    <source>
        <dbReference type="Google" id="ProtNLM"/>
    </source>
</evidence>